<protein>
    <submittedName>
        <fullName evidence="3">N-acetylmuramoyl-L-alanine amidase</fullName>
        <ecNumber evidence="3">3.5.1.28</ecNumber>
    </submittedName>
</protein>
<reference evidence="3 4" key="1">
    <citation type="submission" date="2016-03" db="EMBL/GenBank/DDBJ databases">
        <title>Shallow-sea hydrothermal system.</title>
        <authorList>
            <person name="Tang K."/>
        </authorList>
    </citation>
    <scope>NUCLEOTIDE SEQUENCE [LARGE SCALE GENOMIC DNA]</scope>
    <source>
        <strain evidence="3 4">JLT9</strain>
    </source>
</reference>
<dbReference type="Gene3D" id="3.40.50.12090">
    <property type="match status" value="1"/>
</dbReference>
<dbReference type="Gene3D" id="3.40.80.10">
    <property type="entry name" value="Peptidoglycan recognition protein-like"/>
    <property type="match status" value="1"/>
</dbReference>
<feature type="domain" description="Peptidoglycan recognition protein family" evidence="2">
    <location>
        <begin position="170"/>
        <end position="319"/>
    </location>
</feature>
<dbReference type="RefSeq" id="WP_066639215.1">
    <property type="nucleotide sequence ID" value="NZ_CP014989.1"/>
</dbReference>
<dbReference type="EMBL" id="CP014989">
    <property type="protein sequence ID" value="ANS79246.1"/>
    <property type="molecule type" value="Genomic_DNA"/>
</dbReference>
<dbReference type="PANTHER" id="PTHR30032">
    <property type="entry name" value="N-ACETYLMURAMOYL-L-ALANINE AMIDASE-RELATED"/>
    <property type="match status" value="1"/>
</dbReference>
<dbReference type="CDD" id="cd06583">
    <property type="entry name" value="PGRP"/>
    <property type="match status" value="1"/>
</dbReference>
<organism evidence="3 4">
    <name type="scientific">Serinicoccus hydrothermalis</name>
    <dbReference type="NCBI Taxonomy" id="1758689"/>
    <lineage>
        <taxon>Bacteria</taxon>
        <taxon>Bacillati</taxon>
        <taxon>Actinomycetota</taxon>
        <taxon>Actinomycetes</taxon>
        <taxon>Micrococcales</taxon>
        <taxon>Ornithinimicrobiaceae</taxon>
        <taxon>Serinicoccus</taxon>
    </lineage>
</organism>
<dbReference type="Proteomes" id="UP000092482">
    <property type="component" value="Chromosome"/>
</dbReference>
<evidence type="ECO:0000313" key="4">
    <source>
        <dbReference type="Proteomes" id="UP000092482"/>
    </source>
</evidence>
<dbReference type="InterPro" id="IPR002502">
    <property type="entry name" value="Amidase_domain"/>
</dbReference>
<evidence type="ECO:0000313" key="3">
    <source>
        <dbReference type="EMBL" id="ANS79246.1"/>
    </source>
</evidence>
<feature type="chain" id="PRO_5039537322" evidence="1">
    <location>
        <begin position="22"/>
        <end position="660"/>
    </location>
</feature>
<name>A0A1B1NCU6_9MICO</name>
<dbReference type="GO" id="GO:0008745">
    <property type="term" value="F:N-acetylmuramoyl-L-alanine amidase activity"/>
    <property type="evidence" value="ECO:0007669"/>
    <property type="project" value="UniProtKB-EC"/>
</dbReference>
<dbReference type="InterPro" id="IPR006619">
    <property type="entry name" value="PGRP_domain_met/bac"/>
</dbReference>
<gene>
    <name evidence="3" type="ORF">SGUI_1850</name>
</gene>
<feature type="signal peptide" evidence="1">
    <location>
        <begin position="1"/>
        <end position="21"/>
    </location>
</feature>
<keyword evidence="4" id="KW-1185">Reference proteome</keyword>
<dbReference type="SMART" id="SM00701">
    <property type="entry name" value="PGRP"/>
    <property type="match status" value="1"/>
</dbReference>
<proteinExistence type="predicted"/>
<dbReference type="PANTHER" id="PTHR30032:SF8">
    <property type="entry name" value="GERMINATION-SPECIFIC N-ACETYLMURAMOYL-L-ALANINE AMIDASE"/>
    <property type="match status" value="1"/>
</dbReference>
<dbReference type="GO" id="GO:0009253">
    <property type="term" value="P:peptidoglycan catabolic process"/>
    <property type="evidence" value="ECO:0007669"/>
    <property type="project" value="InterPro"/>
</dbReference>
<accession>A0A1B1NCU6</accession>
<dbReference type="AlphaFoldDB" id="A0A1B1NCU6"/>
<dbReference type="InterPro" id="IPR007253">
    <property type="entry name" value="Cell_wall-bd_2"/>
</dbReference>
<evidence type="ECO:0000256" key="1">
    <source>
        <dbReference type="SAM" id="SignalP"/>
    </source>
</evidence>
<sequence length="660" mass="69258">MPSLRRLLLSTLTAAAIVVPAGPLAVAAQDETVDGAEHRSVALEPVATATSAESADVLRGTVALDPREVSVVGLRWSGDADSGARMRLHDGQAWGEWTPLEKGVATGPDMQGSGEWGTEAAVVLEADRVQVELSQEAQQATVETWTSKVTAADVAQVESMPTTDASNEGVIIGRRADWAGDMELIPSSGPVLSRPKLGVTIHHTATSAYYEPQDVPAMLRSIYNYHARTLDWRDIGYNALVDRYGRAWEGRSGGLENNVQGAHSYGMNADWFGLSSLGNHEISPVPQAELGALAVTTAWALDQHGADVNGTVTYTNEYLDWTRRLPVLHGHRDVYATSCPGWRLYQLFGTLRSQVAAQQQQDRSAVQRIGGADRYAVAAGLAKEAAVHGARTAYLTQGAEIADALGVGPVASRTGSAVLLTRTQGVPGPTLDALEDLGTEEVVVVGGETAVSPGVERSLRQQGYAVRRVAGANRYDTAVQLSREQRWTGGTVYLASGSNLADALGGGAAAAHTDAPMLLTHPGHLTTVTAARLAEMQPARVVVLGGTGAVENSVVRQAEELLPWASVERIGGTNRYTTSALVAQDAFPEASSAVVASGSAPVDAVAGTQLAADREAPLLLTRKTCRTSAVDEAYSSLGIGLSRLAGGTGVLGWDAGARRC</sequence>
<dbReference type="GO" id="GO:0008270">
    <property type="term" value="F:zinc ion binding"/>
    <property type="evidence" value="ECO:0007669"/>
    <property type="project" value="InterPro"/>
</dbReference>
<dbReference type="SUPFAM" id="SSF55846">
    <property type="entry name" value="N-acetylmuramoyl-L-alanine amidase-like"/>
    <property type="match status" value="1"/>
</dbReference>
<dbReference type="InterPro" id="IPR051922">
    <property type="entry name" value="Bact_Sporulation_Assoc"/>
</dbReference>
<dbReference type="InterPro" id="IPR036505">
    <property type="entry name" value="Amidase/PGRP_sf"/>
</dbReference>
<dbReference type="Pfam" id="PF04122">
    <property type="entry name" value="CW_binding_2"/>
    <property type="match status" value="3"/>
</dbReference>
<dbReference type="EC" id="3.5.1.28" evidence="3"/>
<dbReference type="STRING" id="1758689.SGUI_1850"/>
<dbReference type="Pfam" id="PF01510">
    <property type="entry name" value="Amidase_2"/>
    <property type="match status" value="1"/>
</dbReference>
<dbReference type="OrthoDB" id="514320at2"/>
<keyword evidence="3" id="KW-0378">Hydrolase</keyword>
<evidence type="ECO:0000259" key="2">
    <source>
        <dbReference type="SMART" id="SM00701"/>
    </source>
</evidence>
<keyword evidence="1" id="KW-0732">Signal</keyword>
<dbReference type="KEGG" id="serj:SGUI_1850"/>